<keyword evidence="2" id="KW-0663">Pyridoxal phosphate</keyword>
<evidence type="ECO:0000313" key="4">
    <source>
        <dbReference type="EMBL" id="KKQ69720.1"/>
    </source>
</evidence>
<dbReference type="Gene3D" id="3.40.50.1100">
    <property type="match status" value="2"/>
</dbReference>
<sequence>MTKINDFNGTRLRCIRCGYETSLLKERDFQCECGGLYDVVHELEPNSFEHLTGVFDERAMMSYRASNDPKITSGVWRFKELIMPGLDDSEIVTLGEGNYPIVPFGKNLKEWIGGDLDGWLVLEGVGPTNSFKDNGGTVLISVAKKTGVKLIGAPSTGDTSAMVAAYASIAGMVCCVVLPDGQITPVQITQPLVHGSKVILLPANFDICKDNFFAIAKTGLIDFASSKNPTRIEGHQSTVFRIAQHFGWALPDAIVFPVGNGSNGSSIGKAQRTLQAIGYKGRISRLVGAQSHAACPLAKSFLTFEYASEYPTIKEWEEQYNPMEVGETAATAARIGDPVSYLKILREIIFSDGCMDFANEEDLMEAVAICGKDGRFICPQSGTALAVLKKRVEKGTIAPGSRVCVICTADGIKFCDAAVKSLLPTVVKAKDASVETLEALMKKLLT</sequence>
<gene>
    <name evidence="4" type="ORF">US91_C0010G0016</name>
</gene>
<name>A0A0G0K2P9_9BACT</name>
<dbReference type="EMBL" id="LBUU01000010">
    <property type="protein sequence ID" value="KKQ69720.1"/>
    <property type="molecule type" value="Genomic_DNA"/>
</dbReference>
<comment type="cofactor">
    <cofactor evidence="1">
        <name>pyridoxal 5'-phosphate</name>
        <dbReference type="ChEBI" id="CHEBI:597326"/>
    </cofactor>
</comment>
<evidence type="ECO:0000259" key="3">
    <source>
        <dbReference type="Pfam" id="PF00291"/>
    </source>
</evidence>
<reference evidence="4 5" key="1">
    <citation type="journal article" date="2015" name="Nature">
        <title>rRNA introns, odd ribosomes, and small enigmatic genomes across a large radiation of phyla.</title>
        <authorList>
            <person name="Brown C.T."/>
            <person name="Hug L.A."/>
            <person name="Thomas B.C."/>
            <person name="Sharon I."/>
            <person name="Castelle C.J."/>
            <person name="Singh A."/>
            <person name="Wilkins M.J."/>
            <person name="Williams K.H."/>
            <person name="Banfield J.F."/>
        </authorList>
    </citation>
    <scope>NUCLEOTIDE SEQUENCE [LARGE SCALE GENOMIC DNA]</scope>
</reference>
<feature type="domain" description="Tryptophan synthase beta chain-like PALP" evidence="3">
    <location>
        <begin position="93"/>
        <end position="408"/>
    </location>
</feature>
<comment type="caution">
    <text evidence="4">The sequence shown here is derived from an EMBL/GenBank/DDBJ whole genome shotgun (WGS) entry which is preliminary data.</text>
</comment>
<dbReference type="Pfam" id="PF00291">
    <property type="entry name" value="PALP"/>
    <property type="match status" value="1"/>
</dbReference>
<evidence type="ECO:0000256" key="1">
    <source>
        <dbReference type="ARBA" id="ARBA00001933"/>
    </source>
</evidence>
<evidence type="ECO:0000256" key="2">
    <source>
        <dbReference type="ARBA" id="ARBA00022898"/>
    </source>
</evidence>
<dbReference type="InterPro" id="IPR036052">
    <property type="entry name" value="TrpB-like_PALP_sf"/>
</dbReference>
<organism evidence="4 5">
    <name type="scientific">Candidatus Falkowbacteria bacterium GW2011_GWE1_38_31</name>
    <dbReference type="NCBI Taxonomy" id="1618638"/>
    <lineage>
        <taxon>Bacteria</taxon>
        <taxon>Candidatus Falkowiibacteriota</taxon>
    </lineage>
</organism>
<accession>A0A0G0K2P9</accession>
<dbReference type="PANTHER" id="PTHR10314">
    <property type="entry name" value="CYSTATHIONINE BETA-SYNTHASE"/>
    <property type="match status" value="1"/>
</dbReference>
<proteinExistence type="predicted"/>
<dbReference type="InterPro" id="IPR001926">
    <property type="entry name" value="TrpB-like_PALP"/>
</dbReference>
<evidence type="ECO:0000313" key="5">
    <source>
        <dbReference type="Proteomes" id="UP000034022"/>
    </source>
</evidence>
<dbReference type="AlphaFoldDB" id="A0A0G0K2P9"/>
<dbReference type="GO" id="GO:1901605">
    <property type="term" value="P:alpha-amino acid metabolic process"/>
    <property type="evidence" value="ECO:0007669"/>
    <property type="project" value="UniProtKB-ARBA"/>
</dbReference>
<dbReference type="InterPro" id="IPR050214">
    <property type="entry name" value="Cys_Synth/Cystath_Beta-Synth"/>
</dbReference>
<protein>
    <submittedName>
        <fullName evidence="4">Threonine synthase</fullName>
    </submittedName>
</protein>
<dbReference type="Proteomes" id="UP000034022">
    <property type="component" value="Unassembled WGS sequence"/>
</dbReference>
<dbReference type="SUPFAM" id="SSF53686">
    <property type="entry name" value="Tryptophan synthase beta subunit-like PLP-dependent enzymes"/>
    <property type="match status" value="1"/>
</dbReference>